<dbReference type="Pfam" id="PF04130">
    <property type="entry name" value="GCP_C_terminal"/>
    <property type="match status" value="1"/>
</dbReference>
<evidence type="ECO:0000259" key="7">
    <source>
        <dbReference type="Pfam" id="PF17681"/>
    </source>
</evidence>
<organism evidence="8 9">
    <name type="scientific">Nakaseomyces bracarensis</name>
    <dbReference type="NCBI Taxonomy" id="273131"/>
    <lineage>
        <taxon>Eukaryota</taxon>
        <taxon>Fungi</taxon>
        <taxon>Dikarya</taxon>
        <taxon>Ascomycota</taxon>
        <taxon>Saccharomycotina</taxon>
        <taxon>Saccharomycetes</taxon>
        <taxon>Saccharomycetales</taxon>
        <taxon>Saccharomycetaceae</taxon>
        <taxon>Nakaseomyces</taxon>
    </lineage>
</organism>
<protein>
    <recommendedName>
        <fullName evidence="5">Spindle pole body component</fullName>
    </recommendedName>
</protein>
<evidence type="ECO:0000256" key="1">
    <source>
        <dbReference type="ARBA" id="ARBA00010337"/>
    </source>
</evidence>
<dbReference type="Proteomes" id="UP001623330">
    <property type="component" value="Unassembled WGS sequence"/>
</dbReference>
<dbReference type="Pfam" id="PF17681">
    <property type="entry name" value="GCP_N_terminal"/>
    <property type="match status" value="1"/>
</dbReference>
<evidence type="ECO:0000256" key="5">
    <source>
        <dbReference type="RuleBase" id="RU363050"/>
    </source>
</evidence>
<dbReference type="EMBL" id="JBEVYD010000005">
    <property type="protein sequence ID" value="KAL3232470.1"/>
    <property type="molecule type" value="Genomic_DNA"/>
</dbReference>
<comment type="caution">
    <text evidence="8">The sequence shown here is derived from an EMBL/GenBank/DDBJ whole genome shotgun (WGS) entry which is preliminary data.</text>
</comment>
<keyword evidence="4 5" id="KW-0206">Cytoskeleton</keyword>
<evidence type="ECO:0000256" key="4">
    <source>
        <dbReference type="ARBA" id="ARBA00023212"/>
    </source>
</evidence>
<accession>A0ABR4NUR8</accession>
<dbReference type="InterPro" id="IPR007259">
    <property type="entry name" value="GCP"/>
</dbReference>
<dbReference type="PANTHER" id="PTHR19302">
    <property type="entry name" value="GAMMA TUBULIN COMPLEX PROTEIN"/>
    <property type="match status" value="1"/>
</dbReference>
<dbReference type="PANTHER" id="PTHR19302:SF33">
    <property type="entry name" value="GAMMA-TUBULIN COMPLEX COMPONENT 5"/>
    <property type="match status" value="1"/>
</dbReference>
<feature type="domain" description="Gamma tubulin complex component C-terminal" evidence="6">
    <location>
        <begin position="459"/>
        <end position="815"/>
    </location>
</feature>
<comment type="similarity">
    <text evidence="1 5">Belongs to the TUBGCP family.</text>
</comment>
<evidence type="ECO:0000259" key="6">
    <source>
        <dbReference type="Pfam" id="PF04130"/>
    </source>
</evidence>
<keyword evidence="3 5" id="KW-0493">Microtubule</keyword>
<dbReference type="InterPro" id="IPR042241">
    <property type="entry name" value="GCP_C_sf"/>
</dbReference>
<dbReference type="InterPro" id="IPR041470">
    <property type="entry name" value="GCP_N"/>
</dbReference>
<feature type="domain" description="Gamma tubulin complex component protein N-terminal" evidence="7">
    <location>
        <begin position="177"/>
        <end position="453"/>
    </location>
</feature>
<gene>
    <name evidence="8" type="ORF">RNJ44_04386</name>
</gene>
<reference evidence="8 9" key="1">
    <citation type="submission" date="2024-05" db="EMBL/GenBank/DDBJ databases">
        <title>Long read based assembly of the Candida bracarensis genome reveals expanded adhesin content.</title>
        <authorList>
            <person name="Marcet-Houben M."/>
            <person name="Ksiezopolska E."/>
            <person name="Gabaldon T."/>
        </authorList>
    </citation>
    <scope>NUCLEOTIDE SEQUENCE [LARGE SCALE GENOMIC DNA]</scope>
    <source>
        <strain evidence="8 9">CBM6</strain>
    </source>
</reference>
<evidence type="ECO:0000313" key="8">
    <source>
        <dbReference type="EMBL" id="KAL3232470.1"/>
    </source>
</evidence>
<sequence>MDLENSLSLLLETYLPPECSDTVIQSFVKDLVFMLGSRFKNQQQLIALVENFQSRTPFPLRQQIASHKIIQALEPLLGMYNSREMIKYVTAIHQNEDDNPQNTALNQDMLTLNDKTDSPARPASLYTESFENLERYSERSIISSQHMYNAGKHSNRVPLKTLSLPYSTNSVTEEEILKYIPYALLGTTSELFKLENNKIEIPITVPNSESSLLHLIFESGLLYKNLSHISDNYRNTQLSPIKKAFIIEINRELNNYTGFVNSLSSSQRVISIKGVYISIFDSVQRLRIFNSLVHIFDNVTGDQLLSRLNELRYHGDLVIQEISNALFLSLLDLYYDYLCQWLTLGSLENTNGELFIENNDENSGVSIPIDLNKEKIPSFIPIKRAEEIFIIGKSFQFIQRYCGELEFSNFFSNKYSQLYQNLRTKGISAAFFDVVTTQYKEIVEYVDNVLCKKFFYNDVLETLKNILFMGRGDLISILINKLAEALNAPAETLTNYGLTGILQESVQQSSLRNRINGYDNNFVINKLDARVLDLGHGSNGWDVFTLDYLIDQPLSLIINVNRPMSRKEYLRIFNFLWRFKKNRYFYETESKRTKEIMRTFKKYPNFIPIVGDITRHISKCSTLHSQMFQFQNKLESYYLQFIIERHYKDLQGRLEVLSNDGFQSKVPITVDTRNDTKKVNGVLKPKMNIFQGTKVQNAAQNLPNIDQLDAIHNDYLHKILSHKLLSTNSNSNYGHFSGKPYPASVLQVLEVIHEFTIIYSTLNETAYQLYLHLSLEKPSTIANYSHDLVSTIKTLSRTFRQFKEAKNILCRDLRVDGDEELHILSKLLK</sequence>
<evidence type="ECO:0000256" key="3">
    <source>
        <dbReference type="ARBA" id="ARBA00022701"/>
    </source>
</evidence>
<evidence type="ECO:0000313" key="9">
    <source>
        <dbReference type="Proteomes" id="UP001623330"/>
    </source>
</evidence>
<dbReference type="InterPro" id="IPR040457">
    <property type="entry name" value="GCP_C"/>
</dbReference>
<evidence type="ECO:0000256" key="2">
    <source>
        <dbReference type="ARBA" id="ARBA00022490"/>
    </source>
</evidence>
<comment type="subcellular location">
    <subcellularLocation>
        <location evidence="5">Cytoplasm</location>
        <location evidence="5">Cytoskeleton</location>
        <location evidence="5">Microtubule organizing center</location>
    </subcellularLocation>
</comment>
<name>A0ABR4NUR8_9SACH</name>
<keyword evidence="2 5" id="KW-0963">Cytoplasm</keyword>
<dbReference type="Gene3D" id="1.20.120.1900">
    <property type="entry name" value="Gamma-tubulin complex, C-terminal domain"/>
    <property type="match status" value="1"/>
</dbReference>
<keyword evidence="9" id="KW-1185">Reference proteome</keyword>
<proteinExistence type="inferred from homology"/>